<protein>
    <submittedName>
        <fullName evidence="1">Peptidase M20</fullName>
    </submittedName>
</protein>
<dbReference type="InterPro" id="IPR012166">
    <property type="entry name" value="Uncharacterised_RocB"/>
</dbReference>
<accession>A0A2N5M0Q5</accession>
<dbReference type="GO" id="GO:0016787">
    <property type="term" value="F:hydrolase activity"/>
    <property type="evidence" value="ECO:0007669"/>
    <property type="project" value="InterPro"/>
</dbReference>
<proteinExistence type="predicted"/>
<gene>
    <name evidence="1" type="ORF">CUU66_21325</name>
</gene>
<reference evidence="1 2" key="1">
    <citation type="submission" date="2017-11" db="EMBL/GenBank/DDBJ databases">
        <title>Comparitive Functional Genomics of Dry Heat Resistant strains isolated from the Viking Spacecraft.</title>
        <authorList>
            <person name="Seuylemezian A."/>
            <person name="Cooper K."/>
            <person name="Vaishampayan P."/>
        </authorList>
    </citation>
    <scope>NUCLEOTIDE SEQUENCE [LARGE SCALE GENOMIC DNA]</scope>
    <source>
        <strain evidence="1 2">V1-29</strain>
    </source>
</reference>
<dbReference type="EMBL" id="PGUY01000072">
    <property type="protein sequence ID" value="PLT27938.1"/>
    <property type="molecule type" value="Genomic_DNA"/>
</dbReference>
<dbReference type="PANTHER" id="PTHR43808">
    <property type="entry name" value="ACETYLORNITHINE DEACETYLASE"/>
    <property type="match status" value="1"/>
</dbReference>
<dbReference type="InterPro" id="IPR002933">
    <property type="entry name" value="Peptidase_M20"/>
</dbReference>
<dbReference type="PANTHER" id="PTHR43808:SF27">
    <property type="entry name" value="PROTEIN ROCB"/>
    <property type="match status" value="1"/>
</dbReference>
<dbReference type="Proteomes" id="UP000234748">
    <property type="component" value="Unassembled WGS sequence"/>
</dbReference>
<comment type="caution">
    <text evidence="1">The sequence shown here is derived from an EMBL/GenBank/DDBJ whole genome shotgun (WGS) entry which is preliminary data.</text>
</comment>
<name>A0A2N5M0Q5_9BACI</name>
<dbReference type="InterPro" id="IPR050072">
    <property type="entry name" value="Peptidase_M20A"/>
</dbReference>
<dbReference type="AlphaFoldDB" id="A0A2N5M0Q5"/>
<evidence type="ECO:0000313" key="1">
    <source>
        <dbReference type="EMBL" id="PLT27938.1"/>
    </source>
</evidence>
<dbReference type="PIRSF" id="PIRSF010386">
    <property type="entry name" value="RocB"/>
    <property type="match status" value="1"/>
</dbReference>
<dbReference type="SUPFAM" id="SSF53187">
    <property type="entry name" value="Zn-dependent exopeptidases"/>
    <property type="match status" value="1"/>
</dbReference>
<organism evidence="1 2">
    <name type="scientific">Peribacillus deserti</name>
    <dbReference type="NCBI Taxonomy" id="673318"/>
    <lineage>
        <taxon>Bacteria</taxon>
        <taxon>Bacillati</taxon>
        <taxon>Bacillota</taxon>
        <taxon>Bacilli</taxon>
        <taxon>Bacillales</taxon>
        <taxon>Bacillaceae</taxon>
        <taxon>Peribacillus</taxon>
    </lineage>
</organism>
<dbReference type="RefSeq" id="WP_101645401.1">
    <property type="nucleotide sequence ID" value="NZ_PGUY01000072.1"/>
</dbReference>
<sequence>MLKKDTHWNHEKEILKMIKRLVETPSISGTAQEITMADKIVELLEEIPYFQKHKDQLYKEALPNDSLNRRTAAALFRGRGSSNKTVILLSHFDVVGVEDYGYLKPYAFLPEEYTDKLKSEPMAEDVKQDVESGAWLFGRGIMDMKAGLALQIALLSEICVDEEFEGNVLLLSVPDEERNSEGMFEGIRLLGRLKEEFGLEYEVCICSEPSFAGYPGDRTKYIYLGSVGKLLPLIFCNGKETHVGEPLEGINASWMAASITNKMELSSLFKDEAGGERNPRPTCLKLSDSKDVYNVQTPTDAYVLYNILTLQQSPQEVLEKIAFLTQESADEIFAKITDSYHEDYLDRIDKLPLMKPKVYTYSALYKMGQERHGAEFEDRMTELINKETSAELDYRQLSVEIARGISSYFPDLAPFYLIMFAPPYYPHVYLDKRNPKEEKLFEMAEEIKEYAKYHLGEEIKLKTYFEGLSDVSYCRLIDADEIIPSLEGEMPLYGKGYNLPLHTIKDLNIPTINIGPYGKDAHKRTERLELPFSLKTAPALLKYAVLTVLKEGVLHGE</sequence>
<keyword evidence="2" id="KW-1185">Reference proteome</keyword>
<dbReference type="Gene3D" id="3.40.630.10">
    <property type="entry name" value="Zn peptidases"/>
    <property type="match status" value="1"/>
</dbReference>
<dbReference type="OrthoDB" id="9815360at2"/>
<evidence type="ECO:0000313" key="2">
    <source>
        <dbReference type="Proteomes" id="UP000234748"/>
    </source>
</evidence>
<dbReference type="Pfam" id="PF01546">
    <property type="entry name" value="Peptidase_M20"/>
    <property type="match status" value="1"/>
</dbReference>